<keyword evidence="2 6" id="KW-0645">Protease</keyword>
<evidence type="ECO:0000256" key="6">
    <source>
        <dbReference type="PROSITE-ProRule" id="PRU01240"/>
    </source>
</evidence>
<dbReference type="HOGENOM" id="CLU_474676_0_0_0"/>
<evidence type="ECO:0000313" key="9">
    <source>
        <dbReference type="EMBL" id="BAI80274.1"/>
    </source>
</evidence>
<dbReference type="EMBL" id="AP011529">
    <property type="protein sequence ID" value="BAI80274.1"/>
    <property type="molecule type" value="Genomic_DNA"/>
</dbReference>
<proteinExistence type="inferred from homology"/>
<dbReference type="PROSITE" id="PS00138">
    <property type="entry name" value="SUBTILASE_SER"/>
    <property type="match status" value="1"/>
</dbReference>
<evidence type="ECO:0000256" key="1">
    <source>
        <dbReference type="ARBA" id="ARBA00011073"/>
    </source>
</evidence>
<dbReference type="Pfam" id="PF00082">
    <property type="entry name" value="Peptidase_S8"/>
    <property type="match status" value="2"/>
</dbReference>
<accession>D3PCF1</accession>
<dbReference type="InterPro" id="IPR000209">
    <property type="entry name" value="Peptidase_S8/S53_dom"/>
</dbReference>
<evidence type="ECO:0000313" key="10">
    <source>
        <dbReference type="Proteomes" id="UP000001520"/>
    </source>
</evidence>
<dbReference type="GO" id="GO:0004252">
    <property type="term" value="F:serine-type endopeptidase activity"/>
    <property type="evidence" value="ECO:0007669"/>
    <property type="project" value="UniProtKB-UniRule"/>
</dbReference>
<dbReference type="InterPro" id="IPR023828">
    <property type="entry name" value="Peptidase_S8_Ser-AS"/>
</dbReference>
<dbReference type="KEGG" id="ddf:DEFDS_0796"/>
<protein>
    <recommendedName>
        <fullName evidence="8">Peptidase S8/S53 domain-containing protein</fullName>
    </recommendedName>
</protein>
<dbReference type="InterPro" id="IPR022398">
    <property type="entry name" value="Peptidase_S8_His-AS"/>
</dbReference>
<feature type="active site" description="Charge relay system" evidence="5 6">
    <location>
        <position position="162"/>
    </location>
</feature>
<evidence type="ECO:0000256" key="4">
    <source>
        <dbReference type="ARBA" id="ARBA00022825"/>
    </source>
</evidence>
<dbReference type="InterPro" id="IPR023827">
    <property type="entry name" value="Peptidase_S8_Asp-AS"/>
</dbReference>
<dbReference type="PRINTS" id="PR00723">
    <property type="entry name" value="SUBTILISIN"/>
</dbReference>
<feature type="active site" description="Charge relay system" evidence="5 6">
    <location>
        <position position="470"/>
    </location>
</feature>
<name>D3PCF1_DEFDS</name>
<dbReference type="PANTHER" id="PTHR43806:SF11">
    <property type="entry name" value="CEREVISIN-RELATED"/>
    <property type="match status" value="1"/>
</dbReference>
<reference evidence="9 10" key="1">
    <citation type="journal article" date="2010" name="DNA Res.">
        <title>Bacterial lifestyle in a deep-sea hydrothermal vent chimney revealed by the genome sequence of the thermophilic bacterium Deferribacter desulfuricans SSM1.</title>
        <authorList>
            <person name="Takaki Y."/>
            <person name="Shimamura S."/>
            <person name="Nakagawa S."/>
            <person name="Fukuhara Y."/>
            <person name="Horikawa H."/>
            <person name="Ankai A."/>
            <person name="Harada T."/>
            <person name="Hosoyama A."/>
            <person name="Oguchi A."/>
            <person name="Fukui S."/>
            <person name="Fujita N."/>
            <person name="Takami H."/>
            <person name="Takai K."/>
        </authorList>
    </citation>
    <scope>NUCLEOTIDE SEQUENCE [LARGE SCALE GENOMIC DNA]</scope>
    <source>
        <strain evidence="10">DSM 14783 / JCM 11476 / NBRC 101012 / SSM1</strain>
    </source>
</reference>
<feature type="domain" description="Peptidase S8/S53" evidence="8">
    <location>
        <begin position="431"/>
        <end position="506"/>
    </location>
</feature>
<sequence length="574" mass="63767">MKLIIKILFIILIISSFAHSELFKLKNPNFKKFIQIYDKKIKQFSIGNRTYVKGDKNEILKYYNEDELEYVKPVKRELFYIPNDEFFDKQWYLNNENDTDINWPEAIDLVNSNDELIVAVVDSGIAYNHVDLEGKILNGGDFGNYGFSFCNSDNSTYDIVGHGTHVAGIIAANTDNSFGIAGITNNKIKILNLKIACGTDASITIDDELESIAKILDLIDKGYPIKVVNMSLGGIDYSDEEYNAINQLINKGVIVVSAAGNDGDDIKNYPAAYNGVISVGATKEDDYLASYSNYGAWVDIYAPGDYIISTYNESLLKNISNPYLIINEDFSGSIDNLSYNGWQVENNYLTFSTNSSVNCDNNSIETTLLNTFQLQNFTYKKFVALANINTDNGSIVVYNSFDNGSTWVKLTSQSGIQNNEFYYIVSNITTSQNVKYKICYEGGAGAVKIDFLKIGGSNKSDAFAYESGTSMATPVVSAAVALALLEKPSLTESEIVNFLYSTGEDLKNYSGKRLNLYDFLYTIKHEQQNTVNNESSQSSSGGGGGCSTGTSNNFILLILFILYRAKLRFLNKKK</sequence>
<dbReference type="AlphaFoldDB" id="D3PCF1"/>
<evidence type="ECO:0000256" key="2">
    <source>
        <dbReference type="ARBA" id="ARBA00022670"/>
    </source>
</evidence>
<dbReference type="RefSeq" id="WP_013007522.1">
    <property type="nucleotide sequence ID" value="NC_013939.1"/>
</dbReference>
<dbReference type="Gene3D" id="3.40.50.200">
    <property type="entry name" value="Peptidase S8/S53 domain"/>
    <property type="match status" value="2"/>
</dbReference>
<evidence type="ECO:0000256" key="7">
    <source>
        <dbReference type="RuleBase" id="RU003355"/>
    </source>
</evidence>
<dbReference type="InterPro" id="IPR050131">
    <property type="entry name" value="Peptidase_S8_subtilisin-like"/>
</dbReference>
<dbReference type="SUPFAM" id="SSF52743">
    <property type="entry name" value="Subtilisin-like"/>
    <property type="match status" value="1"/>
</dbReference>
<dbReference type="PROSITE" id="PS51892">
    <property type="entry name" value="SUBTILASE"/>
    <property type="match status" value="1"/>
</dbReference>
<keyword evidence="3 6" id="KW-0378">Hydrolase</keyword>
<dbReference type="InterPro" id="IPR036852">
    <property type="entry name" value="Peptidase_S8/S53_dom_sf"/>
</dbReference>
<evidence type="ECO:0000256" key="3">
    <source>
        <dbReference type="ARBA" id="ARBA00022801"/>
    </source>
</evidence>
<feature type="active site" description="Charge relay system" evidence="5 6">
    <location>
        <position position="122"/>
    </location>
</feature>
<comment type="similarity">
    <text evidence="1 6 7">Belongs to the peptidase S8 family.</text>
</comment>
<dbReference type="PANTHER" id="PTHR43806">
    <property type="entry name" value="PEPTIDASE S8"/>
    <property type="match status" value="1"/>
</dbReference>
<dbReference type="eggNOG" id="COG1404">
    <property type="taxonomic scope" value="Bacteria"/>
</dbReference>
<feature type="domain" description="Peptidase S8/S53" evidence="8">
    <location>
        <begin position="115"/>
        <end position="314"/>
    </location>
</feature>
<dbReference type="STRING" id="639282.DEFDS_0796"/>
<keyword evidence="10" id="KW-1185">Reference proteome</keyword>
<dbReference type="GO" id="GO:0006508">
    <property type="term" value="P:proteolysis"/>
    <property type="evidence" value="ECO:0007669"/>
    <property type="project" value="UniProtKB-KW"/>
</dbReference>
<keyword evidence="4 6" id="KW-0720">Serine protease</keyword>
<dbReference type="InterPro" id="IPR015500">
    <property type="entry name" value="Peptidase_S8_subtilisin-rel"/>
</dbReference>
<dbReference type="PROSITE" id="PS00137">
    <property type="entry name" value="SUBTILASE_HIS"/>
    <property type="match status" value="1"/>
</dbReference>
<evidence type="ECO:0000259" key="8">
    <source>
        <dbReference type="Pfam" id="PF00082"/>
    </source>
</evidence>
<dbReference type="OrthoDB" id="9798386at2"/>
<gene>
    <name evidence="9" type="ordered locus">DEFDS_0796</name>
</gene>
<dbReference type="PROSITE" id="PS00136">
    <property type="entry name" value="SUBTILASE_ASP"/>
    <property type="match status" value="1"/>
</dbReference>
<organism evidence="9 10">
    <name type="scientific">Deferribacter desulfuricans (strain DSM 14783 / JCM 11476 / NBRC 101012 / SSM1)</name>
    <dbReference type="NCBI Taxonomy" id="639282"/>
    <lineage>
        <taxon>Bacteria</taxon>
        <taxon>Pseudomonadati</taxon>
        <taxon>Deferribacterota</taxon>
        <taxon>Deferribacteres</taxon>
        <taxon>Deferribacterales</taxon>
        <taxon>Deferribacteraceae</taxon>
        <taxon>Deferribacter</taxon>
    </lineage>
</organism>
<dbReference type="Proteomes" id="UP000001520">
    <property type="component" value="Chromosome"/>
</dbReference>
<evidence type="ECO:0000256" key="5">
    <source>
        <dbReference type="PIRSR" id="PIRSR615500-1"/>
    </source>
</evidence>